<accession>R7VK03</accession>
<gene>
    <name evidence="14" type="ORF">CAPTEDRAFT_213569</name>
</gene>
<feature type="transmembrane region" description="Helical" evidence="12">
    <location>
        <begin position="176"/>
        <end position="196"/>
    </location>
</feature>
<evidence type="ECO:0000256" key="2">
    <source>
        <dbReference type="ARBA" id="ARBA00010663"/>
    </source>
</evidence>
<evidence type="ECO:0000256" key="8">
    <source>
        <dbReference type="ARBA" id="ARBA00023157"/>
    </source>
</evidence>
<evidence type="ECO:0000256" key="4">
    <source>
        <dbReference type="ARBA" id="ARBA00022692"/>
    </source>
</evidence>
<evidence type="ECO:0000256" key="5">
    <source>
        <dbReference type="ARBA" id="ARBA00022989"/>
    </source>
</evidence>
<dbReference type="CDD" id="cd15096">
    <property type="entry name" value="7tmA_AstA_R_insect"/>
    <property type="match status" value="1"/>
</dbReference>
<dbReference type="HOGENOM" id="CLU_009579_6_4_1"/>
<comment type="similarity">
    <text evidence="2">Belongs to the G-protein coupled receptor 1 family.</text>
</comment>
<organism evidence="14">
    <name type="scientific">Capitella teleta</name>
    <name type="common">Polychaete worm</name>
    <dbReference type="NCBI Taxonomy" id="283909"/>
    <lineage>
        <taxon>Eukaryota</taxon>
        <taxon>Metazoa</taxon>
        <taxon>Spiralia</taxon>
        <taxon>Lophotrochozoa</taxon>
        <taxon>Annelida</taxon>
        <taxon>Polychaeta</taxon>
        <taxon>Sedentaria</taxon>
        <taxon>Scolecida</taxon>
        <taxon>Capitellidae</taxon>
        <taxon>Capitella</taxon>
    </lineage>
</organism>
<dbReference type="InterPro" id="IPR000276">
    <property type="entry name" value="GPCR_Rhodpsn"/>
</dbReference>
<evidence type="ECO:0000256" key="6">
    <source>
        <dbReference type="ARBA" id="ARBA00023040"/>
    </source>
</evidence>
<evidence type="ECO:0000256" key="1">
    <source>
        <dbReference type="ARBA" id="ARBA00004651"/>
    </source>
</evidence>
<dbReference type="PROSITE" id="PS50262">
    <property type="entry name" value="G_PROTEIN_RECEP_F1_2"/>
    <property type="match status" value="1"/>
</dbReference>
<proteinExistence type="inferred from homology"/>
<evidence type="ECO:0000256" key="7">
    <source>
        <dbReference type="ARBA" id="ARBA00023136"/>
    </source>
</evidence>
<feature type="transmembrane region" description="Helical" evidence="12">
    <location>
        <begin position="134"/>
        <end position="156"/>
    </location>
</feature>
<keyword evidence="9" id="KW-0675">Receptor</keyword>
<dbReference type="PRINTS" id="PR01012">
    <property type="entry name" value="NRPEPTIDEYR"/>
</dbReference>
<keyword evidence="7 12" id="KW-0472">Membrane</keyword>
<dbReference type="GO" id="GO:0004983">
    <property type="term" value="F:neuropeptide Y receptor activity"/>
    <property type="evidence" value="ECO:0007669"/>
    <property type="project" value="InterPro"/>
</dbReference>
<dbReference type="InterPro" id="IPR017452">
    <property type="entry name" value="GPCR_Rhodpsn_7TM"/>
</dbReference>
<dbReference type="AlphaFoldDB" id="R7VK03"/>
<dbReference type="InterPro" id="IPR000611">
    <property type="entry name" value="NPY_rcpt"/>
</dbReference>
<dbReference type="SUPFAM" id="SSF81321">
    <property type="entry name" value="Family A G protein-coupled receptor-like"/>
    <property type="match status" value="1"/>
</dbReference>
<dbReference type="EMBL" id="AMQN01000596">
    <property type="status" value="NOT_ANNOTATED_CDS"/>
    <property type="molecule type" value="Genomic_DNA"/>
</dbReference>
<reference evidence="16" key="1">
    <citation type="submission" date="2012-12" db="EMBL/GenBank/DDBJ databases">
        <authorList>
            <person name="Hellsten U."/>
            <person name="Grimwood J."/>
            <person name="Chapman J.A."/>
            <person name="Shapiro H."/>
            <person name="Aerts A."/>
            <person name="Otillar R.P."/>
            <person name="Terry A.Y."/>
            <person name="Boore J.L."/>
            <person name="Simakov O."/>
            <person name="Marletaz F."/>
            <person name="Cho S.-J."/>
            <person name="Edsinger-Gonzales E."/>
            <person name="Havlak P."/>
            <person name="Kuo D.-H."/>
            <person name="Larsson T."/>
            <person name="Lv J."/>
            <person name="Arendt D."/>
            <person name="Savage R."/>
            <person name="Osoegawa K."/>
            <person name="de Jong P."/>
            <person name="Lindberg D.R."/>
            <person name="Seaver E.C."/>
            <person name="Weisblat D.A."/>
            <person name="Putnam N.H."/>
            <person name="Grigoriev I.V."/>
            <person name="Rokhsar D.S."/>
        </authorList>
    </citation>
    <scope>NUCLEOTIDE SEQUENCE</scope>
    <source>
        <strain evidence="16">I ESC-2004</strain>
    </source>
</reference>
<sequence length="352" mass="38951">MQEMVTYSPVAVDNSIRSVADASTSVTGVPAEYAFSSVLASSESITEKGITDIVERIYVVLVPAIVTFVVISGLLGNVLVIYVISSRKHLQTVTNILLMNLAISDVSFLLICGSFTAVYYVLPDWPLGDALCRIVQYLLYVSAYVTVYTLTAVSAVRYVTVLYGSKAVFIRSKRNIVLLAVGIWVVFLVAKIPILVVHGVSHNHLTQRTTCVISGVPEAQQLFASFFVFAYALPLVVIATLYLMIVCHLRRKGMHNSPSSDDRKRHITKVLVLVVAVFAVCWLPLHIHLLVAYYGQLPETVLYKVLLILWNTLAFLNSVLNPIIYNFCSQDFRLSFKEVVTCSSRLPPVADV</sequence>
<evidence type="ECO:0000313" key="15">
    <source>
        <dbReference type="EnsemblMetazoa" id="CapteP213569"/>
    </source>
</evidence>
<keyword evidence="5 12" id="KW-1133">Transmembrane helix</keyword>
<evidence type="ECO:0000256" key="11">
    <source>
        <dbReference type="ARBA" id="ARBA00023224"/>
    </source>
</evidence>
<comment type="subcellular location">
    <subcellularLocation>
        <location evidence="1">Cell membrane</location>
        <topology evidence="1">Multi-pass membrane protein</topology>
    </subcellularLocation>
</comment>
<keyword evidence="10" id="KW-0325">Glycoprotein</keyword>
<keyword evidence="3" id="KW-1003">Cell membrane</keyword>
<dbReference type="SMART" id="SM01381">
    <property type="entry name" value="7TM_GPCR_Srsx"/>
    <property type="match status" value="1"/>
</dbReference>
<keyword evidence="11" id="KW-0807">Transducer</keyword>
<evidence type="ECO:0000259" key="13">
    <source>
        <dbReference type="PROSITE" id="PS50262"/>
    </source>
</evidence>
<reference evidence="14 16" key="2">
    <citation type="journal article" date="2013" name="Nature">
        <title>Insights into bilaterian evolution from three spiralian genomes.</title>
        <authorList>
            <person name="Simakov O."/>
            <person name="Marletaz F."/>
            <person name="Cho S.J."/>
            <person name="Edsinger-Gonzales E."/>
            <person name="Havlak P."/>
            <person name="Hellsten U."/>
            <person name="Kuo D.H."/>
            <person name="Larsson T."/>
            <person name="Lv J."/>
            <person name="Arendt D."/>
            <person name="Savage R."/>
            <person name="Osoegawa K."/>
            <person name="de Jong P."/>
            <person name="Grimwood J."/>
            <person name="Chapman J.A."/>
            <person name="Shapiro H."/>
            <person name="Aerts A."/>
            <person name="Otillar R.P."/>
            <person name="Terry A.Y."/>
            <person name="Boore J.L."/>
            <person name="Grigoriev I.V."/>
            <person name="Lindberg D.R."/>
            <person name="Seaver E.C."/>
            <person name="Weisblat D.A."/>
            <person name="Putnam N.H."/>
            <person name="Rokhsar D.S."/>
        </authorList>
    </citation>
    <scope>NUCLEOTIDE SEQUENCE</scope>
    <source>
        <strain evidence="14 16">I ESC-2004</strain>
    </source>
</reference>
<dbReference type="EMBL" id="KB293180">
    <property type="protein sequence ID" value="ELU16355.1"/>
    <property type="molecule type" value="Genomic_DNA"/>
</dbReference>
<evidence type="ECO:0000256" key="10">
    <source>
        <dbReference type="ARBA" id="ARBA00023180"/>
    </source>
</evidence>
<feature type="transmembrane region" description="Helical" evidence="12">
    <location>
        <begin position="270"/>
        <end position="295"/>
    </location>
</feature>
<dbReference type="STRING" id="283909.R7VK03"/>
<feature type="transmembrane region" description="Helical" evidence="12">
    <location>
        <begin position="222"/>
        <end position="249"/>
    </location>
</feature>
<feature type="transmembrane region" description="Helical" evidence="12">
    <location>
        <begin position="57"/>
        <end position="84"/>
    </location>
</feature>
<keyword evidence="6" id="KW-0297">G-protein coupled receptor</keyword>
<dbReference type="GO" id="GO:0005886">
    <property type="term" value="C:plasma membrane"/>
    <property type="evidence" value="ECO:0007669"/>
    <property type="project" value="UniProtKB-SubCell"/>
</dbReference>
<feature type="transmembrane region" description="Helical" evidence="12">
    <location>
        <begin position="96"/>
        <end position="122"/>
    </location>
</feature>
<keyword evidence="8" id="KW-1015">Disulfide bond</keyword>
<feature type="transmembrane region" description="Helical" evidence="12">
    <location>
        <begin position="307"/>
        <end position="328"/>
    </location>
</feature>
<dbReference type="PANTHER" id="PTHR45695:SF23">
    <property type="entry name" value="GALANIN-LIKE G-PROTEIN COUPLED RECEPTOR NPR-9"/>
    <property type="match status" value="1"/>
</dbReference>
<evidence type="ECO:0000313" key="14">
    <source>
        <dbReference type="EMBL" id="ELU16355.1"/>
    </source>
</evidence>
<dbReference type="Pfam" id="PF00001">
    <property type="entry name" value="7tm_1"/>
    <property type="match status" value="1"/>
</dbReference>
<evidence type="ECO:0000256" key="12">
    <source>
        <dbReference type="SAM" id="Phobius"/>
    </source>
</evidence>
<feature type="domain" description="G-protein coupled receptors family 1 profile" evidence="13">
    <location>
        <begin position="76"/>
        <end position="325"/>
    </location>
</feature>
<dbReference type="PRINTS" id="PR00237">
    <property type="entry name" value="GPCRRHODOPSN"/>
</dbReference>
<dbReference type="Gene3D" id="1.20.1070.10">
    <property type="entry name" value="Rhodopsin 7-helix transmembrane proteins"/>
    <property type="match status" value="1"/>
</dbReference>
<dbReference type="Proteomes" id="UP000014760">
    <property type="component" value="Unassembled WGS sequence"/>
</dbReference>
<dbReference type="PANTHER" id="PTHR45695">
    <property type="entry name" value="LEUCOKININ RECEPTOR-RELATED"/>
    <property type="match status" value="1"/>
</dbReference>
<evidence type="ECO:0000256" key="3">
    <source>
        <dbReference type="ARBA" id="ARBA00022475"/>
    </source>
</evidence>
<name>R7VK03_CAPTE</name>
<reference evidence="15" key="3">
    <citation type="submission" date="2015-06" db="UniProtKB">
        <authorList>
            <consortium name="EnsemblMetazoa"/>
        </authorList>
    </citation>
    <scope>IDENTIFICATION</scope>
</reference>
<keyword evidence="4 12" id="KW-0812">Transmembrane</keyword>
<evidence type="ECO:0000313" key="16">
    <source>
        <dbReference type="Proteomes" id="UP000014760"/>
    </source>
</evidence>
<dbReference type="OrthoDB" id="10037617at2759"/>
<keyword evidence="16" id="KW-1185">Reference proteome</keyword>
<evidence type="ECO:0000256" key="9">
    <source>
        <dbReference type="ARBA" id="ARBA00023170"/>
    </source>
</evidence>
<dbReference type="OMA" id="VYNCASK"/>
<dbReference type="EnsemblMetazoa" id="CapteT213569">
    <property type="protein sequence ID" value="CapteP213569"/>
    <property type="gene ID" value="CapteG213569"/>
</dbReference>
<protein>
    <recommendedName>
        <fullName evidence="13">G-protein coupled receptors family 1 profile domain-containing protein</fullName>
    </recommendedName>
</protein>